<dbReference type="Proteomes" id="UP000335636">
    <property type="component" value="Unassembled WGS sequence"/>
</dbReference>
<evidence type="ECO:0000256" key="1">
    <source>
        <dbReference type="SAM" id="MobiDB-lite"/>
    </source>
</evidence>
<gene>
    <name evidence="2" type="ORF">MONAX_5E005176</name>
</gene>
<name>A0A5E4CTS6_MARMO</name>
<evidence type="ECO:0000313" key="2">
    <source>
        <dbReference type="EMBL" id="VTJ85215.1"/>
    </source>
</evidence>
<protein>
    <submittedName>
        <fullName evidence="2">Uncharacterized protein</fullName>
    </submittedName>
</protein>
<evidence type="ECO:0000313" key="3">
    <source>
        <dbReference type="Proteomes" id="UP000335636"/>
    </source>
</evidence>
<reference evidence="2" key="1">
    <citation type="submission" date="2019-04" db="EMBL/GenBank/DDBJ databases">
        <authorList>
            <person name="Alioto T."/>
            <person name="Alioto T."/>
        </authorList>
    </citation>
    <scope>NUCLEOTIDE SEQUENCE [LARGE SCALE GENOMIC DNA]</scope>
</reference>
<dbReference type="EMBL" id="CABDUW010002052">
    <property type="protein sequence ID" value="VTJ85215.1"/>
    <property type="molecule type" value="Genomic_DNA"/>
</dbReference>
<dbReference type="AlphaFoldDB" id="A0A5E4CTS6"/>
<feature type="region of interest" description="Disordered" evidence="1">
    <location>
        <begin position="47"/>
        <end position="160"/>
    </location>
</feature>
<organism evidence="2 3">
    <name type="scientific">Marmota monax</name>
    <name type="common">Woodchuck</name>
    <dbReference type="NCBI Taxonomy" id="9995"/>
    <lineage>
        <taxon>Eukaryota</taxon>
        <taxon>Metazoa</taxon>
        <taxon>Chordata</taxon>
        <taxon>Craniata</taxon>
        <taxon>Vertebrata</taxon>
        <taxon>Euteleostomi</taxon>
        <taxon>Mammalia</taxon>
        <taxon>Eutheria</taxon>
        <taxon>Euarchontoglires</taxon>
        <taxon>Glires</taxon>
        <taxon>Rodentia</taxon>
        <taxon>Sciuromorpha</taxon>
        <taxon>Sciuridae</taxon>
        <taxon>Xerinae</taxon>
        <taxon>Marmotini</taxon>
        <taxon>Marmota</taxon>
    </lineage>
</organism>
<comment type="caution">
    <text evidence="2">The sequence shown here is derived from an EMBL/GenBank/DDBJ whole genome shotgun (WGS) entry which is preliminary data.</text>
</comment>
<feature type="region of interest" description="Disordered" evidence="1">
    <location>
        <begin position="179"/>
        <end position="219"/>
    </location>
</feature>
<proteinExistence type="predicted"/>
<sequence>MPRRPRRFESAGSRLPRHGLPRLAIGRRVSRAEGSFYHWLEDGRAEGGVRATASARARGRGVGPCARQGGRCPRAGLDPSAHPARRGARSPGGRRGPVPADPRRQRLGPAPPVRRRPRALDDLPDRPAGSEGSGSRLRSAPKGSNRSPISRTPRPAPPSGFISFKVWFLGEALWRHSRSEPGAKVWAEGRPAGPRRGQAGRGAGRTPLRVGSAPRCCSE</sequence>
<keyword evidence="3" id="KW-1185">Reference proteome</keyword>
<accession>A0A5E4CTS6</accession>